<comment type="similarity">
    <text evidence="1 11">Belongs to the short-chain dehydrogenases/reductases (SDR) family.</text>
</comment>
<dbReference type="PANTHER" id="PTHR43086">
    <property type="entry name" value="VERY-LONG-CHAIN 3-OXOOACYL-COA REDUCTASE"/>
    <property type="match status" value="1"/>
</dbReference>
<dbReference type="OrthoDB" id="9810935at2"/>
<evidence type="ECO:0000313" key="12">
    <source>
        <dbReference type="EMBL" id="MTH80212.1"/>
    </source>
</evidence>
<comment type="caution">
    <text evidence="12">The sequence shown here is derived from an EMBL/GenBank/DDBJ whole genome shotgun (WGS) entry which is preliminary data.</text>
</comment>
<evidence type="ECO:0000256" key="8">
    <source>
        <dbReference type="ARBA" id="ARBA00044349"/>
    </source>
</evidence>
<name>A0A6L6JDN1_9RHOB</name>
<dbReference type="EC" id="1.1.1.298" evidence="4"/>
<gene>
    <name evidence="12" type="ORF">GL286_21175</name>
</gene>
<evidence type="ECO:0000313" key="13">
    <source>
        <dbReference type="Proteomes" id="UP000478183"/>
    </source>
</evidence>
<reference evidence="12 13" key="1">
    <citation type="submission" date="2019-11" db="EMBL/GenBank/DDBJ databases">
        <authorList>
            <person name="Dong K."/>
        </authorList>
    </citation>
    <scope>NUCLEOTIDE SEQUENCE [LARGE SCALE GENOMIC DNA]</scope>
    <source>
        <strain evidence="12 13">NBRC 111993</strain>
    </source>
</reference>
<comment type="catalytic activity">
    <reaction evidence="3">
        <text>L-allo-threonine + NADP(+) = aminoacetone + CO2 + NADPH</text>
        <dbReference type="Rhea" id="RHEA:43524"/>
        <dbReference type="ChEBI" id="CHEBI:16526"/>
        <dbReference type="ChEBI" id="CHEBI:57783"/>
        <dbReference type="ChEBI" id="CHEBI:58320"/>
        <dbReference type="ChEBI" id="CHEBI:58349"/>
        <dbReference type="ChEBI" id="CHEBI:58585"/>
        <dbReference type="EC" id="1.1.1.381"/>
    </reaction>
</comment>
<proteinExistence type="inferred from homology"/>
<dbReference type="Pfam" id="PF00106">
    <property type="entry name" value="adh_short"/>
    <property type="match status" value="1"/>
</dbReference>
<dbReference type="InterPro" id="IPR002347">
    <property type="entry name" value="SDR_fam"/>
</dbReference>
<evidence type="ECO:0000256" key="5">
    <source>
        <dbReference type="ARBA" id="ARBA00044059"/>
    </source>
</evidence>
<evidence type="ECO:0000256" key="6">
    <source>
        <dbReference type="ARBA" id="ARBA00044065"/>
    </source>
</evidence>
<dbReference type="PRINTS" id="PR00081">
    <property type="entry name" value="GDHRDH"/>
</dbReference>
<keyword evidence="13" id="KW-1185">Reference proteome</keyword>
<dbReference type="GO" id="GO:0035527">
    <property type="term" value="F:3-hydroxypropionate dehydrogenase (NADP+) activity"/>
    <property type="evidence" value="ECO:0007669"/>
    <property type="project" value="UniProtKB-EC"/>
</dbReference>
<evidence type="ECO:0000256" key="3">
    <source>
        <dbReference type="ARBA" id="ARBA00043812"/>
    </source>
</evidence>
<evidence type="ECO:0000256" key="7">
    <source>
        <dbReference type="ARBA" id="ARBA00044271"/>
    </source>
</evidence>
<dbReference type="InterPro" id="IPR020904">
    <property type="entry name" value="Sc_DH/Rdtase_CS"/>
</dbReference>
<dbReference type="Proteomes" id="UP000478183">
    <property type="component" value="Unassembled WGS sequence"/>
</dbReference>
<keyword evidence="2" id="KW-0560">Oxidoreductase</keyword>
<sequence>MIIIMNITHHMPEFNAMTTPKTLITGASAGIGATYAERFAQRGHDLVLVARDQAKLDALAARLRSETDVSIEILRADLTDAADLAQVEAKLREDAAITTLVNNAGASVAGAFTAQRPEDISRLIALNVTAVTRLGHAVAPRFAASGGGTIINIASVVGLVPEFSMSVYGATKAFVLFLSQGLQVELAPLGVRVQAVLPGATGTELWDKAGSDPAKLPPMMTVAALVDAALAGLDAGEAITIPPLSEAGLWDSYQSARHAMLPGFGNTVPAARYRA</sequence>
<evidence type="ECO:0000256" key="10">
    <source>
        <dbReference type="ARBA" id="ARBA00047274"/>
    </source>
</evidence>
<dbReference type="PIRSF" id="PIRSF000126">
    <property type="entry name" value="11-beta-HSD1"/>
    <property type="match status" value="1"/>
</dbReference>
<dbReference type="EMBL" id="WMIE01000032">
    <property type="protein sequence ID" value="MTH80212.1"/>
    <property type="molecule type" value="Genomic_DNA"/>
</dbReference>
<dbReference type="Gene3D" id="3.40.50.720">
    <property type="entry name" value="NAD(P)-binding Rossmann-like Domain"/>
    <property type="match status" value="1"/>
</dbReference>
<dbReference type="CDD" id="cd05233">
    <property type="entry name" value="SDR_c"/>
    <property type="match status" value="1"/>
</dbReference>
<comment type="function">
    <text evidence="9">NADP-dependent dehydrogenase with broad substrate specificity acting on 3-hydroxy acids. Catalyzes the NADP-dependent oxidation of L-allo-threonine to L-2-amino-3-keto-butyrate, which is spontaneously decarboxylated into aminoacetone. Also acts on D-threonine, L-serine, D-serine, D-3-hydroxyisobutyrate, L-3-hydroxyisobutyrate, D-glycerate and L-glycerate. Able to catalyze the reduction of the malonic semialdehyde to 3-hydroxypropionic acid. YdfG is apparently supplementing RutE, the presumed malonic semialdehyde reductase involved in pyrimidine degradation since both are able to detoxify malonic semialdehyde.</text>
</comment>
<dbReference type="PROSITE" id="PS00061">
    <property type="entry name" value="ADH_SHORT"/>
    <property type="match status" value="1"/>
</dbReference>
<evidence type="ECO:0000256" key="9">
    <source>
        <dbReference type="ARBA" id="ARBA00045650"/>
    </source>
</evidence>
<evidence type="ECO:0000256" key="2">
    <source>
        <dbReference type="ARBA" id="ARBA00023002"/>
    </source>
</evidence>
<accession>A0A6L6JDN1</accession>
<comment type="catalytic activity">
    <reaction evidence="10">
        <text>3-hydroxypropanoate + NADP(+) = 3-oxopropanoate + NADPH + H(+)</text>
        <dbReference type="Rhea" id="RHEA:26438"/>
        <dbReference type="ChEBI" id="CHEBI:15378"/>
        <dbReference type="ChEBI" id="CHEBI:16510"/>
        <dbReference type="ChEBI" id="CHEBI:33190"/>
        <dbReference type="ChEBI" id="CHEBI:57783"/>
        <dbReference type="ChEBI" id="CHEBI:58349"/>
        <dbReference type="EC" id="1.1.1.298"/>
    </reaction>
</comment>
<dbReference type="AlphaFoldDB" id="A0A6L6JDN1"/>
<organism evidence="12 13">
    <name type="scientific">Paracoccus aestuariivivens</name>
    <dbReference type="NCBI Taxonomy" id="1820333"/>
    <lineage>
        <taxon>Bacteria</taxon>
        <taxon>Pseudomonadati</taxon>
        <taxon>Pseudomonadota</taxon>
        <taxon>Alphaproteobacteria</taxon>
        <taxon>Rhodobacterales</taxon>
        <taxon>Paracoccaceae</taxon>
        <taxon>Paracoccus</taxon>
    </lineage>
</organism>
<dbReference type="EC" id="1.1.1.381" evidence="5"/>
<dbReference type="PANTHER" id="PTHR43086:SF3">
    <property type="entry name" value="NADP-DEPENDENT 3-HYDROXY ACID DEHYDROGENASE YDFG"/>
    <property type="match status" value="1"/>
</dbReference>
<protein>
    <recommendedName>
        <fullName evidence="6">NADP-dependent 3-hydroxy acid dehydrogenase YdfG</fullName>
        <ecNumber evidence="4">1.1.1.298</ecNumber>
        <ecNumber evidence="5">1.1.1.381</ecNumber>
    </recommendedName>
    <alternativeName>
        <fullName evidence="8">L-allo-threonine dehydrogenase</fullName>
    </alternativeName>
    <alternativeName>
        <fullName evidence="7">Malonic semialdehyde reductase</fullName>
    </alternativeName>
</protein>
<dbReference type="SUPFAM" id="SSF51735">
    <property type="entry name" value="NAD(P)-binding Rossmann-fold domains"/>
    <property type="match status" value="1"/>
</dbReference>
<evidence type="ECO:0000256" key="1">
    <source>
        <dbReference type="ARBA" id="ARBA00006484"/>
    </source>
</evidence>
<evidence type="ECO:0000256" key="11">
    <source>
        <dbReference type="RuleBase" id="RU000363"/>
    </source>
</evidence>
<dbReference type="InterPro" id="IPR036291">
    <property type="entry name" value="NAD(P)-bd_dom_sf"/>
</dbReference>
<evidence type="ECO:0000256" key="4">
    <source>
        <dbReference type="ARBA" id="ARBA00044050"/>
    </source>
</evidence>
<dbReference type="PRINTS" id="PR00080">
    <property type="entry name" value="SDRFAMILY"/>
</dbReference>